<feature type="domain" description="PpiC" evidence="11">
    <location>
        <begin position="171"/>
        <end position="269"/>
    </location>
</feature>
<evidence type="ECO:0000256" key="9">
    <source>
        <dbReference type="PROSITE-ProRule" id="PRU00278"/>
    </source>
</evidence>
<keyword evidence="2 10" id="KW-0732">Signal</keyword>
<keyword evidence="4 9" id="KW-0697">Rotamase</keyword>
<evidence type="ECO:0000256" key="8">
    <source>
        <dbReference type="ARBA" id="ARBA00031484"/>
    </source>
</evidence>
<keyword evidence="6 9" id="KW-0413">Isomerase</keyword>
<proteinExistence type="predicted"/>
<keyword evidence="13" id="KW-1185">Reference proteome</keyword>
<accession>A0A2M9FZK6</accession>
<dbReference type="Proteomes" id="UP000229498">
    <property type="component" value="Unassembled WGS sequence"/>
</dbReference>
<sequence length="420" mass="45864">MNVKLILPAIAAALWMAFAAPAHSQQVLDIVAVVDDEVISAYDLEERIDLIIVTADLPRTEETRQRLRPQVLRTLVDEELQKKAARNLGITVTNGDIDAEIEAIAERNNMSGPALVQNLDRAGVDEHAIRQQVLAGIAWQRFIGARLLRTVDVSDEEIDEEIARLEAAEGETSYLVNEIRLTVEQPSQEDEVRGSAERLVRQIRAGASFAALARQFSSGATAQSGGDVGWIRAEQLGPEIGEVLPTMTPGSVSDPIRTDTGYAIVALRETRIEGQRQPEKVQVELSQILIPLGRNAPQQAVDEARARAAALRPEIAGCADAARLAGEVQGAQAADLGRLRIGDLPVDFRSAIADLDVGDVSPPLRTAAGIHLLIVCDRSEPVEATVDRERIRNAILNRKLNLRAQAQLRDLRRDSIVDYR</sequence>
<dbReference type="PANTHER" id="PTHR47637:SF1">
    <property type="entry name" value="CHAPERONE SURA"/>
    <property type="match status" value="1"/>
</dbReference>
<name>A0A2M9FZK6_9PROT</name>
<dbReference type="InterPro" id="IPR023058">
    <property type="entry name" value="PPIase_PpiC_CS"/>
</dbReference>
<evidence type="ECO:0000259" key="11">
    <source>
        <dbReference type="PROSITE" id="PS50198"/>
    </source>
</evidence>
<feature type="signal peptide" evidence="10">
    <location>
        <begin position="1"/>
        <end position="24"/>
    </location>
</feature>
<feature type="domain" description="PpiC" evidence="11">
    <location>
        <begin position="280"/>
        <end position="377"/>
    </location>
</feature>
<dbReference type="InterPro" id="IPR027304">
    <property type="entry name" value="Trigger_fact/SurA_dom_sf"/>
</dbReference>
<keyword evidence="3" id="KW-0574">Periplasm</keyword>
<reference evidence="12 13" key="1">
    <citation type="submission" date="2017-11" db="EMBL/GenBank/DDBJ databases">
        <title>Draft genome sequence of Rhizobiales bacterium SY3-13.</title>
        <authorList>
            <person name="Sun C."/>
        </authorList>
    </citation>
    <scope>NUCLEOTIDE SEQUENCE [LARGE SCALE GENOMIC DNA]</scope>
    <source>
        <strain evidence="12 13">SY3-13</strain>
    </source>
</reference>
<dbReference type="InterPro" id="IPR050280">
    <property type="entry name" value="OMP_Chaperone_SurA"/>
</dbReference>
<dbReference type="PANTHER" id="PTHR47637">
    <property type="entry name" value="CHAPERONE SURA"/>
    <property type="match status" value="1"/>
</dbReference>
<dbReference type="Gene3D" id="3.10.50.40">
    <property type="match status" value="2"/>
</dbReference>
<evidence type="ECO:0000256" key="10">
    <source>
        <dbReference type="SAM" id="SignalP"/>
    </source>
</evidence>
<dbReference type="InterPro" id="IPR015391">
    <property type="entry name" value="SurA_N"/>
</dbReference>
<dbReference type="PROSITE" id="PS50198">
    <property type="entry name" value="PPIC_PPIASE_2"/>
    <property type="match status" value="2"/>
</dbReference>
<dbReference type="EMBL" id="PHIG01000038">
    <property type="protein sequence ID" value="PJK28854.1"/>
    <property type="molecule type" value="Genomic_DNA"/>
</dbReference>
<evidence type="ECO:0000256" key="2">
    <source>
        <dbReference type="ARBA" id="ARBA00022729"/>
    </source>
</evidence>
<dbReference type="InterPro" id="IPR000297">
    <property type="entry name" value="PPIase_PpiC"/>
</dbReference>
<dbReference type="InterPro" id="IPR046357">
    <property type="entry name" value="PPIase_dom_sf"/>
</dbReference>
<dbReference type="Gene3D" id="1.10.4030.10">
    <property type="entry name" value="Porin chaperone SurA, peptide-binding domain"/>
    <property type="match status" value="1"/>
</dbReference>
<dbReference type="GO" id="GO:0003755">
    <property type="term" value="F:peptidyl-prolyl cis-trans isomerase activity"/>
    <property type="evidence" value="ECO:0007669"/>
    <property type="project" value="UniProtKB-KW"/>
</dbReference>
<feature type="chain" id="PRO_5014942063" description="Parvulin-like PPIase" evidence="10">
    <location>
        <begin position="25"/>
        <end position="420"/>
    </location>
</feature>
<keyword evidence="5" id="KW-0143">Chaperone</keyword>
<protein>
    <recommendedName>
        <fullName evidence="1">Parvulin-like PPIase</fullName>
    </recommendedName>
    <alternativeName>
        <fullName evidence="7">Peptidyl-prolyl cis-trans isomerase plp</fullName>
    </alternativeName>
    <alternativeName>
        <fullName evidence="8">Rotamase plp</fullName>
    </alternativeName>
</protein>
<evidence type="ECO:0000256" key="1">
    <source>
        <dbReference type="ARBA" id="ARBA00018370"/>
    </source>
</evidence>
<evidence type="ECO:0000256" key="6">
    <source>
        <dbReference type="ARBA" id="ARBA00023235"/>
    </source>
</evidence>
<evidence type="ECO:0000313" key="13">
    <source>
        <dbReference type="Proteomes" id="UP000229498"/>
    </source>
</evidence>
<evidence type="ECO:0000256" key="3">
    <source>
        <dbReference type="ARBA" id="ARBA00022764"/>
    </source>
</evidence>
<evidence type="ECO:0000256" key="7">
    <source>
        <dbReference type="ARBA" id="ARBA00030642"/>
    </source>
</evidence>
<organism evidence="12 13">
    <name type="scientific">Minwuia thermotolerans</name>
    <dbReference type="NCBI Taxonomy" id="2056226"/>
    <lineage>
        <taxon>Bacteria</taxon>
        <taxon>Pseudomonadati</taxon>
        <taxon>Pseudomonadota</taxon>
        <taxon>Alphaproteobacteria</taxon>
        <taxon>Minwuiales</taxon>
        <taxon>Minwuiaceae</taxon>
        <taxon>Minwuia</taxon>
    </lineage>
</organism>
<gene>
    <name evidence="12" type="ORF">CVT23_14565</name>
</gene>
<dbReference type="Pfam" id="PF09312">
    <property type="entry name" value="SurA_N"/>
    <property type="match status" value="1"/>
</dbReference>
<evidence type="ECO:0000313" key="12">
    <source>
        <dbReference type="EMBL" id="PJK28854.1"/>
    </source>
</evidence>
<comment type="caution">
    <text evidence="12">The sequence shown here is derived from an EMBL/GenBank/DDBJ whole genome shotgun (WGS) entry which is preliminary data.</text>
</comment>
<dbReference type="AlphaFoldDB" id="A0A2M9FZK6"/>
<dbReference type="SUPFAM" id="SSF109998">
    <property type="entry name" value="Triger factor/SurA peptide-binding domain-like"/>
    <property type="match status" value="1"/>
</dbReference>
<dbReference type="SUPFAM" id="SSF54534">
    <property type="entry name" value="FKBP-like"/>
    <property type="match status" value="2"/>
</dbReference>
<dbReference type="Pfam" id="PF00639">
    <property type="entry name" value="Rotamase"/>
    <property type="match status" value="2"/>
</dbReference>
<dbReference type="OrthoDB" id="9791746at2"/>
<dbReference type="PROSITE" id="PS01096">
    <property type="entry name" value="PPIC_PPIASE_1"/>
    <property type="match status" value="1"/>
</dbReference>
<evidence type="ECO:0000256" key="5">
    <source>
        <dbReference type="ARBA" id="ARBA00023186"/>
    </source>
</evidence>
<dbReference type="RefSeq" id="WP_109794959.1">
    <property type="nucleotide sequence ID" value="NZ_PHIG01000038.1"/>
</dbReference>
<evidence type="ECO:0000256" key="4">
    <source>
        <dbReference type="ARBA" id="ARBA00023110"/>
    </source>
</evidence>